<dbReference type="CDD" id="cd01671">
    <property type="entry name" value="CARD"/>
    <property type="match status" value="1"/>
</dbReference>
<dbReference type="PANTHER" id="PTHR46575:SF1">
    <property type="entry name" value="AMYLOID PROTEIN-BINDING PROTEIN 2"/>
    <property type="match status" value="1"/>
</dbReference>
<dbReference type="Gene3D" id="1.10.533.10">
    <property type="entry name" value="Death Domain, Fas"/>
    <property type="match status" value="1"/>
</dbReference>
<dbReference type="Proteomes" id="UP000663879">
    <property type="component" value="Unassembled WGS sequence"/>
</dbReference>
<reference evidence="2" key="1">
    <citation type="submission" date="2021-02" db="EMBL/GenBank/DDBJ databases">
        <authorList>
            <person name="Nowell W R."/>
        </authorList>
    </citation>
    <scope>NUCLEOTIDE SEQUENCE</scope>
    <source>
        <strain evidence="2">Ploen Becks lab</strain>
    </source>
</reference>
<organism evidence="2 3">
    <name type="scientific">Brachionus calyciflorus</name>
    <dbReference type="NCBI Taxonomy" id="104777"/>
    <lineage>
        <taxon>Eukaryota</taxon>
        <taxon>Metazoa</taxon>
        <taxon>Spiralia</taxon>
        <taxon>Gnathifera</taxon>
        <taxon>Rotifera</taxon>
        <taxon>Eurotatoria</taxon>
        <taxon>Monogononta</taxon>
        <taxon>Pseudotrocha</taxon>
        <taxon>Ploima</taxon>
        <taxon>Brachionidae</taxon>
        <taxon>Brachionus</taxon>
    </lineage>
</organism>
<evidence type="ECO:0000259" key="1">
    <source>
        <dbReference type="PROSITE" id="PS50209"/>
    </source>
</evidence>
<dbReference type="SUPFAM" id="SSF47986">
    <property type="entry name" value="DEATH domain"/>
    <property type="match status" value="1"/>
</dbReference>
<dbReference type="EMBL" id="CAJNOC010003712">
    <property type="protein sequence ID" value="CAF0994687.1"/>
    <property type="molecule type" value="Genomic_DNA"/>
</dbReference>
<dbReference type="SUPFAM" id="SSF48452">
    <property type="entry name" value="TPR-like"/>
    <property type="match status" value="1"/>
</dbReference>
<dbReference type="OrthoDB" id="9996794at2759"/>
<dbReference type="InterPro" id="IPR011029">
    <property type="entry name" value="DEATH-like_dom_sf"/>
</dbReference>
<dbReference type="GO" id="GO:1990756">
    <property type="term" value="F:ubiquitin-like ligase-substrate adaptor activity"/>
    <property type="evidence" value="ECO:0007669"/>
    <property type="project" value="TreeGrafter"/>
</dbReference>
<accession>A0A814GBY9</accession>
<dbReference type="GO" id="GO:0043161">
    <property type="term" value="P:proteasome-mediated ubiquitin-dependent protein catabolic process"/>
    <property type="evidence" value="ECO:0007669"/>
    <property type="project" value="TreeGrafter"/>
</dbReference>
<dbReference type="GO" id="GO:0006886">
    <property type="term" value="P:intracellular protein transport"/>
    <property type="evidence" value="ECO:0007669"/>
    <property type="project" value="InterPro"/>
</dbReference>
<proteinExistence type="predicted"/>
<dbReference type="GO" id="GO:0042981">
    <property type="term" value="P:regulation of apoptotic process"/>
    <property type="evidence" value="ECO:0007669"/>
    <property type="project" value="InterPro"/>
</dbReference>
<gene>
    <name evidence="2" type="ORF">OXX778_LOCUS16095</name>
</gene>
<dbReference type="InterPro" id="IPR042476">
    <property type="entry name" value="APPBP2"/>
</dbReference>
<keyword evidence="3" id="KW-1185">Reference proteome</keyword>
<comment type="caution">
    <text evidence="2">The sequence shown here is derived from an EMBL/GenBank/DDBJ whole genome shotgun (WGS) entry which is preliminary data.</text>
</comment>
<dbReference type="AlphaFoldDB" id="A0A814GBY9"/>
<dbReference type="InterPro" id="IPR011990">
    <property type="entry name" value="TPR-like_helical_dom_sf"/>
</dbReference>
<dbReference type="InterPro" id="IPR001315">
    <property type="entry name" value="CARD"/>
</dbReference>
<dbReference type="GO" id="GO:0031462">
    <property type="term" value="C:Cul2-RING ubiquitin ligase complex"/>
    <property type="evidence" value="ECO:0007669"/>
    <property type="project" value="TreeGrafter"/>
</dbReference>
<dbReference type="PANTHER" id="PTHR46575">
    <property type="entry name" value="AMYLOID PROTEIN-BINDING PROTEIN 2"/>
    <property type="match status" value="1"/>
</dbReference>
<dbReference type="Gene3D" id="1.25.40.10">
    <property type="entry name" value="Tetratricopeptide repeat domain"/>
    <property type="match status" value="2"/>
</dbReference>
<feature type="domain" description="CARD" evidence="1">
    <location>
        <begin position="7"/>
        <end position="74"/>
    </location>
</feature>
<dbReference type="Pfam" id="PF00619">
    <property type="entry name" value="CARD"/>
    <property type="match status" value="1"/>
</dbReference>
<evidence type="ECO:0000313" key="2">
    <source>
        <dbReference type="EMBL" id="CAF0994687.1"/>
    </source>
</evidence>
<evidence type="ECO:0000313" key="3">
    <source>
        <dbReference type="Proteomes" id="UP000663879"/>
    </source>
</evidence>
<dbReference type="PROSITE" id="PS50209">
    <property type="entry name" value="CARD"/>
    <property type="match status" value="1"/>
</dbReference>
<protein>
    <recommendedName>
        <fullName evidence="1">CARD domain-containing protein</fullName>
    </recommendedName>
</protein>
<sequence>MGENYNVDQVNLNRLKVNRINLIQGLNVNDDLITQLIKQKIIDYEKATEIMNSKTREDKAKNLVDCLIQSKPNELRKDWYVLFRSILHERNYTDLITFLDNTIIKKPKFVEKISSLSNNSYLVSNSQVLIFTASDSTPSSAVPNRKQSNALPSLLTRPEYLFEQLKISKDFNDINQLDIELDIFYFFKNLEASYLMLKSKDEQFKDAFILDTPDCKNILNLSSSFMGVKYFKALSKTFDIDMLKYLTDTLIENFNKSKVIRLSYYDCLDELVFKLLWSLIRNERNDLADLMLSEYLNHLEFLDTYVNRINAENNLISTKNKTQPIYNSKELVLTSRFYALSNFIIIKNNLFDFQSCWIMFDKAVQILDLCLIEDHRVSTTILYYSIANTYMECSDFDKAFEYINKSLMTVCYDDDLLIDILGTACSCYSNKWLIDKAESLAILAIQSAKAIYGTNSAHFVRALLIYCNFSVEFLQDDSSIKICEYTLNMTKKVYACETVQVADAFKCLSKAYALNKNFKDNLYYEYAQKCLKIAQEYFTQDSPRLVPFQACLVSALQWRSIYAEEIEIKRVNLNDAYNLCFNLIQVNTKVYGEMSIQSAKYYRLFGSILYYMERDMDSEKIHKKSLEILENLVPKSNFHYLLSLSTLGVFYKMIGNLNDSIAVLLEVTNELNFDKIQNLIVYCKWIPSVFMNLSECYKLKMSEELSKYYQKQADNMRLSGSNFKSNNRNHQARYDLLSVELNRLPPSDLNKFLKEFIEQK</sequence>
<name>A0A814GBY9_9BILA</name>